<comment type="caution">
    <text evidence="11">The sequence shown here is derived from an EMBL/GenBank/DDBJ whole genome shotgun (WGS) entry which is preliminary data.</text>
</comment>
<dbReference type="GO" id="GO:0004553">
    <property type="term" value="F:hydrolase activity, hydrolyzing O-glycosyl compounds"/>
    <property type="evidence" value="ECO:0007669"/>
    <property type="project" value="InterPro"/>
</dbReference>
<dbReference type="AlphaFoldDB" id="A0A9P6R327"/>
<feature type="disulfide bond" evidence="7">
    <location>
        <begin position="109"/>
        <end position="124"/>
    </location>
</feature>
<protein>
    <recommendedName>
        <fullName evidence="6">Maltase</fullName>
    </recommendedName>
</protein>
<organism evidence="11 12">
    <name type="scientific">Dissophora globulifera</name>
    <dbReference type="NCBI Taxonomy" id="979702"/>
    <lineage>
        <taxon>Eukaryota</taxon>
        <taxon>Fungi</taxon>
        <taxon>Fungi incertae sedis</taxon>
        <taxon>Mucoromycota</taxon>
        <taxon>Mortierellomycotina</taxon>
        <taxon>Mortierellomycetes</taxon>
        <taxon>Mortierellales</taxon>
        <taxon>Mortierellaceae</taxon>
        <taxon>Dissophora</taxon>
    </lineage>
</organism>
<dbReference type="Pfam" id="PF13802">
    <property type="entry name" value="Gal_mutarotas_2"/>
    <property type="match status" value="1"/>
</dbReference>
<keyword evidence="12" id="KW-1185">Reference proteome</keyword>
<dbReference type="InterPro" id="IPR025887">
    <property type="entry name" value="Glyco_hydro_31_N_dom"/>
</dbReference>
<dbReference type="Pfam" id="PF00088">
    <property type="entry name" value="Trefoil"/>
    <property type="match status" value="2"/>
</dbReference>
<evidence type="ECO:0000256" key="8">
    <source>
        <dbReference type="SAM" id="MobiDB-lite"/>
    </source>
</evidence>
<feature type="disulfide bond" evidence="7">
    <location>
        <begin position="72"/>
        <end position="89"/>
    </location>
</feature>
<evidence type="ECO:0000256" key="5">
    <source>
        <dbReference type="ARBA" id="ARBA00023180"/>
    </source>
</evidence>
<proteinExistence type="inferred from homology"/>
<dbReference type="Gene3D" id="3.20.20.80">
    <property type="entry name" value="Glycosidases"/>
    <property type="match status" value="1"/>
</dbReference>
<dbReference type="InterPro" id="IPR000322">
    <property type="entry name" value="Glyco_hydro_31_TIM"/>
</dbReference>
<feature type="chain" id="PRO_5040476827" description="Maltase" evidence="9">
    <location>
        <begin position="27"/>
        <end position="1130"/>
    </location>
</feature>
<feature type="signal peptide" evidence="9">
    <location>
        <begin position="1"/>
        <end position="26"/>
    </location>
</feature>
<keyword evidence="4 7" id="KW-1015">Disulfide bond</keyword>
<comment type="subcellular location">
    <subcellularLocation>
        <location evidence="1">Endomembrane system</location>
    </subcellularLocation>
</comment>
<dbReference type="SUPFAM" id="SSF51011">
    <property type="entry name" value="Glycosyl hydrolase domain"/>
    <property type="match status" value="1"/>
</dbReference>
<accession>A0A9P6R327</accession>
<dbReference type="GO" id="GO:0030246">
    <property type="term" value="F:carbohydrate binding"/>
    <property type="evidence" value="ECO:0007669"/>
    <property type="project" value="InterPro"/>
</dbReference>
<name>A0A9P6R327_9FUNG</name>
<dbReference type="InterPro" id="IPR000519">
    <property type="entry name" value="P_trefoil_dom"/>
</dbReference>
<dbReference type="GO" id="GO:0005975">
    <property type="term" value="P:carbohydrate metabolic process"/>
    <property type="evidence" value="ECO:0007669"/>
    <property type="project" value="InterPro"/>
</dbReference>
<dbReference type="InterPro" id="IPR044913">
    <property type="entry name" value="P_trefoil_dom_sf"/>
</dbReference>
<dbReference type="Pfam" id="PF21365">
    <property type="entry name" value="Glyco_hydro_31_3rd"/>
    <property type="match status" value="1"/>
</dbReference>
<keyword evidence="9" id="KW-0732">Signal</keyword>
<dbReference type="InterPro" id="IPR013780">
    <property type="entry name" value="Glyco_hydro_b"/>
</dbReference>
<comment type="similarity">
    <text evidence="2">Belongs to the glycosyl hydrolase 31 family.</text>
</comment>
<dbReference type="PANTHER" id="PTHR22762:SF133">
    <property type="entry name" value="P-TYPE DOMAIN-CONTAINING PROTEIN"/>
    <property type="match status" value="1"/>
</dbReference>
<feature type="domain" description="P-type" evidence="10">
    <location>
        <begin position="51"/>
        <end position="93"/>
    </location>
</feature>
<evidence type="ECO:0000256" key="6">
    <source>
        <dbReference type="ARBA" id="ARBA00041343"/>
    </source>
</evidence>
<dbReference type="GO" id="GO:0016324">
    <property type="term" value="C:apical plasma membrane"/>
    <property type="evidence" value="ECO:0007669"/>
    <property type="project" value="UniProtKB-SubCell"/>
</dbReference>
<evidence type="ECO:0000256" key="3">
    <source>
        <dbReference type="ARBA" id="ARBA00023136"/>
    </source>
</evidence>
<dbReference type="InterPro" id="IPR017957">
    <property type="entry name" value="P_trefoil_CS"/>
</dbReference>
<feature type="disulfide bond" evidence="7">
    <location>
        <begin position="99"/>
        <end position="125"/>
    </location>
</feature>
<dbReference type="CDD" id="cd14752">
    <property type="entry name" value="GH31_N"/>
    <property type="match status" value="1"/>
</dbReference>
<feature type="disulfide bond" evidence="7">
    <location>
        <begin position="62"/>
        <end position="77"/>
    </location>
</feature>
<feature type="domain" description="P-type" evidence="10">
    <location>
        <begin position="97"/>
        <end position="142"/>
    </location>
</feature>
<reference evidence="11" key="1">
    <citation type="journal article" date="2020" name="Fungal Divers.">
        <title>Resolving the Mortierellaceae phylogeny through synthesis of multi-gene phylogenetics and phylogenomics.</title>
        <authorList>
            <person name="Vandepol N."/>
            <person name="Liber J."/>
            <person name="Desiro A."/>
            <person name="Na H."/>
            <person name="Kennedy M."/>
            <person name="Barry K."/>
            <person name="Grigoriev I.V."/>
            <person name="Miller A.N."/>
            <person name="O'Donnell K."/>
            <person name="Stajich J.E."/>
            <person name="Bonito G."/>
        </authorList>
    </citation>
    <scope>NUCLEOTIDE SEQUENCE</scope>
    <source>
        <strain evidence="11">REB-010B</strain>
    </source>
</reference>
<dbReference type="InterPro" id="IPR017853">
    <property type="entry name" value="GH"/>
</dbReference>
<dbReference type="PANTHER" id="PTHR22762">
    <property type="entry name" value="ALPHA-GLUCOSIDASE"/>
    <property type="match status" value="1"/>
</dbReference>
<evidence type="ECO:0000313" key="12">
    <source>
        <dbReference type="Proteomes" id="UP000738325"/>
    </source>
</evidence>
<evidence type="ECO:0000256" key="9">
    <source>
        <dbReference type="SAM" id="SignalP"/>
    </source>
</evidence>
<dbReference type="Gene3D" id="2.60.40.1180">
    <property type="entry name" value="Golgi alpha-mannosidase II"/>
    <property type="match status" value="2"/>
</dbReference>
<dbReference type="Pfam" id="PF01055">
    <property type="entry name" value="Glyco_hydro_31_2nd"/>
    <property type="match status" value="1"/>
</dbReference>
<evidence type="ECO:0000313" key="11">
    <source>
        <dbReference type="EMBL" id="KAG0311644.1"/>
    </source>
</evidence>
<feature type="region of interest" description="Disordered" evidence="8">
    <location>
        <begin position="1035"/>
        <end position="1054"/>
    </location>
</feature>
<dbReference type="Gene3D" id="2.60.40.1760">
    <property type="entry name" value="glycosyl hydrolase (family 31)"/>
    <property type="match status" value="1"/>
</dbReference>
<dbReference type="InterPro" id="IPR048395">
    <property type="entry name" value="Glyco_hydro_31_C"/>
</dbReference>
<dbReference type="SUPFAM" id="SSF57492">
    <property type="entry name" value="Trefoil"/>
    <property type="match status" value="1"/>
</dbReference>
<dbReference type="Gene3D" id="4.10.110.10">
    <property type="entry name" value="Spasmolytic Protein, domain 1"/>
    <property type="match status" value="2"/>
</dbReference>
<dbReference type="SMART" id="SM00018">
    <property type="entry name" value="PD"/>
    <property type="match status" value="2"/>
</dbReference>
<dbReference type="SUPFAM" id="SSF74650">
    <property type="entry name" value="Galactose mutarotase-like"/>
    <property type="match status" value="1"/>
</dbReference>
<dbReference type="EMBL" id="JAAAIP010000897">
    <property type="protein sequence ID" value="KAG0311644.1"/>
    <property type="molecule type" value="Genomic_DNA"/>
</dbReference>
<evidence type="ECO:0000256" key="7">
    <source>
        <dbReference type="PROSITE-ProRule" id="PRU00779"/>
    </source>
</evidence>
<gene>
    <name evidence="11" type="ORF">BGZ99_010001</name>
</gene>
<dbReference type="PROSITE" id="PS00025">
    <property type="entry name" value="P_TREFOIL_1"/>
    <property type="match status" value="2"/>
</dbReference>
<keyword evidence="5" id="KW-0325">Glycoprotein</keyword>
<dbReference type="PROSITE" id="PS51448">
    <property type="entry name" value="P_TREFOIL_2"/>
    <property type="match status" value="2"/>
</dbReference>
<dbReference type="OrthoDB" id="5839090at2759"/>
<dbReference type="Proteomes" id="UP000738325">
    <property type="component" value="Unassembled WGS sequence"/>
</dbReference>
<dbReference type="CDD" id="cd00111">
    <property type="entry name" value="Trefoil"/>
    <property type="match status" value="2"/>
</dbReference>
<dbReference type="CDD" id="cd06602">
    <property type="entry name" value="GH31_MGAM_SI_GAA"/>
    <property type="match status" value="1"/>
</dbReference>
<comment type="caution">
    <text evidence="7">Lacks conserved residue(s) required for the propagation of feature annotation.</text>
</comment>
<dbReference type="SUPFAM" id="SSF51445">
    <property type="entry name" value="(Trans)glycosidases"/>
    <property type="match status" value="1"/>
</dbReference>
<evidence type="ECO:0000256" key="1">
    <source>
        <dbReference type="ARBA" id="ARBA00004308"/>
    </source>
</evidence>
<evidence type="ECO:0000259" key="10">
    <source>
        <dbReference type="PROSITE" id="PS51448"/>
    </source>
</evidence>
<evidence type="ECO:0000256" key="2">
    <source>
        <dbReference type="ARBA" id="ARBA00007806"/>
    </source>
</evidence>
<dbReference type="InterPro" id="IPR011013">
    <property type="entry name" value="Gal_mutarotase_sf_dom"/>
</dbReference>
<keyword evidence="3" id="KW-0472">Membrane</keyword>
<sequence length="1130" mass="124906">MGRRRPSPAYVALVGTLALAALFADAAVVPQHVVSTLDDAPPANNATAPGDVCSNLLSRQDCGYVGITKDGCTQRQCCWAPSQAPIPWCFQKKNEEYLCAADIVNRRDCGFLGISAQECYTRNCCWDSDQNNLNAPFCFLKQHQCKGYGVKGVQESDTGLSIDLELIGGPTGCARFGKDAARLTVVVDFETESRVRVKVLDKDTARYEIPTEALPSTASTIRRVDSRGYSFKYTESPFTFSVTRVSDGQVVFDSSVTGMDSLVYEDGYLEISSVLPADANIYGLGEVVTSFRRDTRGTRQTMWARDAPTPVDENLYGSHPFHLEMRDGSAHGVFLRNSNGMDVILTPNKITYKVIGGIFDFTVFVGPSPSDVINQYTEVIGRPHMPPAWAMGFHQSRYGYKNIDDVNSVVSRYKQENLPLDGVWIDIDYMDSFKDFSFDETRFPKAEVRALAENLDANNQSMILIVDPGIPILPGYEPYETGMANDVFIKTLTGKPIEGRVWPGQTYFPDFLNTNETWAFWQGELGKTRDDLGDNVYPWIDMNEPSNFCNGACTQNAPNANQVVKRDDAQPPVNLKYSINNAGNQAPLDQKTLAENAVHKNGLRLTDTHNMYGHMEAQATHHALLQLKPDTRPFILTRSTFAGTGAFAAHWTGDNWSQWNHLYFSIPGILSFGLFGIPFAGSDICGFNGDTTEELCLRWHQLGALYPFSRNHNDIHSVDQEPYIWPDTVLPATRQALQIRYSLLPYYYTLFDRAHRTGQPVWQPLFFQYPQDTLSLKIDKQFLLGDAIMVSPALYQGQIQVKSYFPGTGRWFDFTTHQCIMETDTSNNTTDPSGDRPNRYLFLPAKMGTDAIPMSIAGGHVIPIQNPQLTVAATRLQPLSLIIALDKDGNAQGELYVDDGTSVQNLNQARISWELNKGEQLVSHAALQWPSASLKGGVASGDLKGMTAAQAQDFRANLGHGDKIEKVVVMGLNFGRFGGEKDIDGPIPTAVSRSVEMRTQGRQHVNLHRRDQGRGHPRNAGAGERWGKQTVFKRDAEGQSPHHAPKAASSKVSDETPVFQAAKVSALSQLNVNGAQIPLGDALHPGLNGTAGQDPTTGFAWEVSQEAGSLTLTGLQMDLFNGWFVQWKMT</sequence>
<evidence type="ECO:0000256" key="4">
    <source>
        <dbReference type="ARBA" id="ARBA00023157"/>
    </source>
</evidence>